<keyword evidence="1" id="KW-1133">Transmembrane helix</keyword>
<organism evidence="2 3">
    <name type="scientific">Gimesia aquarii</name>
    <dbReference type="NCBI Taxonomy" id="2527964"/>
    <lineage>
        <taxon>Bacteria</taxon>
        <taxon>Pseudomonadati</taxon>
        <taxon>Planctomycetota</taxon>
        <taxon>Planctomycetia</taxon>
        <taxon>Planctomycetales</taxon>
        <taxon>Planctomycetaceae</taxon>
        <taxon>Gimesia</taxon>
    </lineage>
</organism>
<dbReference type="KEGG" id="gaw:V144x_20630"/>
<keyword evidence="1" id="KW-0472">Membrane</keyword>
<dbReference type="AlphaFoldDB" id="A0A517VUC5"/>
<keyword evidence="1" id="KW-0812">Transmembrane</keyword>
<dbReference type="EMBL" id="CP037920">
    <property type="protein sequence ID" value="QDT96605.1"/>
    <property type="molecule type" value="Genomic_DNA"/>
</dbReference>
<feature type="transmembrane region" description="Helical" evidence="1">
    <location>
        <begin position="12"/>
        <end position="36"/>
    </location>
</feature>
<evidence type="ECO:0000256" key="1">
    <source>
        <dbReference type="SAM" id="Phobius"/>
    </source>
</evidence>
<proteinExistence type="predicted"/>
<dbReference type="Proteomes" id="UP000318704">
    <property type="component" value="Chromosome"/>
</dbReference>
<gene>
    <name evidence="2" type="ORF">V144x_20630</name>
</gene>
<protein>
    <submittedName>
        <fullName evidence="2">Uncharacterized protein</fullName>
    </submittedName>
</protein>
<accession>A0A517VUC5</accession>
<evidence type="ECO:0000313" key="3">
    <source>
        <dbReference type="Proteomes" id="UP000318704"/>
    </source>
</evidence>
<sequence>MSENTESKFIRLACYAVPFLLVAYVMSIGPVAALVLDSKGDLEYPQYMSQIESFYAPLEWCADKSEYVGNAFRAYIHACNGTVAEYR</sequence>
<evidence type="ECO:0000313" key="2">
    <source>
        <dbReference type="EMBL" id="QDT96605.1"/>
    </source>
</evidence>
<name>A0A517VUC5_9PLAN</name>
<dbReference type="RefSeq" id="WP_144985021.1">
    <property type="nucleotide sequence ID" value="NZ_CP037920.1"/>
</dbReference>
<reference evidence="2 3" key="1">
    <citation type="submission" date="2019-03" db="EMBL/GenBank/DDBJ databases">
        <title>Deep-cultivation of Planctomycetes and their phenomic and genomic characterization uncovers novel biology.</title>
        <authorList>
            <person name="Wiegand S."/>
            <person name="Jogler M."/>
            <person name="Boedeker C."/>
            <person name="Pinto D."/>
            <person name="Vollmers J."/>
            <person name="Rivas-Marin E."/>
            <person name="Kohn T."/>
            <person name="Peeters S.H."/>
            <person name="Heuer A."/>
            <person name="Rast P."/>
            <person name="Oberbeckmann S."/>
            <person name="Bunk B."/>
            <person name="Jeske O."/>
            <person name="Meyerdierks A."/>
            <person name="Storesund J.E."/>
            <person name="Kallscheuer N."/>
            <person name="Luecker S."/>
            <person name="Lage O.M."/>
            <person name="Pohl T."/>
            <person name="Merkel B.J."/>
            <person name="Hornburger P."/>
            <person name="Mueller R.-W."/>
            <person name="Bruemmer F."/>
            <person name="Labrenz M."/>
            <person name="Spormann A.M."/>
            <person name="Op den Camp H."/>
            <person name="Overmann J."/>
            <person name="Amann R."/>
            <person name="Jetten M.S.M."/>
            <person name="Mascher T."/>
            <person name="Medema M.H."/>
            <person name="Devos D.P."/>
            <person name="Kaster A.-K."/>
            <person name="Ovreas L."/>
            <person name="Rohde M."/>
            <person name="Galperin M.Y."/>
            <person name="Jogler C."/>
        </authorList>
    </citation>
    <scope>NUCLEOTIDE SEQUENCE [LARGE SCALE GENOMIC DNA]</scope>
    <source>
        <strain evidence="2 3">V144</strain>
    </source>
</reference>